<organism evidence="1 2">
    <name type="scientific">Deinococcus piscis</name>
    <dbReference type="NCBI Taxonomy" id="394230"/>
    <lineage>
        <taxon>Bacteria</taxon>
        <taxon>Thermotogati</taxon>
        <taxon>Deinococcota</taxon>
        <taxon>Deinococci</taxon>
        <taxon>Deinococcales</taxon>
        <taxon>Deinococcaceae</taxon>
        <taxon>Deinococcus</taxon>
    </lineage>
</organism>
<dbReference type="PANTHER" id="PTHR11669:SF8">
    <property type="entry name" value="DNA POLYMERASE III SUBUNIT DELTA"/>
    <property type="match status" value="1"/>
</dbReference>
<dbReference type="Proteomes" id="UP000632154">
    <property type="component" value="Unassembled WGS sequence"/>
</dbReference>
<proteinExistence type="predicted"/>
<protein>
    <submittedName>
        <fullName evidence="1">DNA polymerase III</fullName>
    </submittedName>
</protein>
<accession>A0ABQ3JW47</accession>
<evidence type="ECO:0000313" key="1">
    <source>
        <dbReference type="EMBL" id="GHF92582.1"/>
    </source>
</evidence>
<dbReference type="EMBL" id="BNAL01000001">
    <property type="protein sequence ID" value="GHF92582.1"/>
    <property type="molecule type" value="Genomic_DNA"/>
</dbReference>
<dbReference type="Pfam" id="PF13177">
    <property type="entry name" value="DNA_pol3_delta2"/>
    <property type="match status" value="1"/>
</dbReference>
<dbReference type="InterPro" id="IPR027417">
    <property type="entry name" value="P-loop_NTPase"/>
</dbReference>
<dbReference type="Gene3D" id="3.40.50.300">
    <property type="entry name" value="P-loop containing nucleotide triphosphate hydrolases"/>
    <property type="match status" value="1"/>
</dbReference>
<dbReference type="PANTHER" id="PTHR11669">
    <property type="entry name" value="REPLICATION FACTOR C / DNA POLYMERASE III GAMMA-TAU SUBUNIT"/>
    <property type="match status" value="1"/>
</dbReference>
<dbReference type="SUPFAM" id="SSF52540">
    <property type="entry name" value="P-loop containing nucleoside triphosphate hydrolases"/>
    <property type="match status" value="1"/>
</dbReference>
<name>A0ABQ3JW47_9DEIO</name>
<sequence>MLPTLPHAHLPLLEQAAASRGNALLLTGAEYGGGAALARATFAALNCSGQRGMAGEACGVCPSCRALAAGAHPDLLELAPRETTSTGRAARRKIIPVGAILEKRDDKREFDTHVFEFLEVRPTYRRRAVLIHGAEYLGAEAANALLKLMEEPPHSAFFLLLAGDVRAVMPTLVSRSTRLNVTPLDDHALGAELDRQGDRRPDLNAQELVAFAAGRPEVLTHADEVAAALSAATSLHAALREGLLPTLEAAADLEKAWTPWHAEALRFVWREETPSDRARLDTALDTLERALEAYANPGLSFMVFGLGARAALGE</sequence>
<evidence type="ECO:0000313" key="2">
    <source>
        <dbReference type="Proteomes" id="UP000632154"/>
    </source>
</evidence>
<dbReference type="RefSeq" id="WP_189641655.1">
    <property type="nucleotide sequence ID" value="NZ_BNAL01000001.1"/>
</dbReference>
<dbReference type="InterPro" id="IPR050238">
    <property type="entry name" value="DNA_Rep/Repair_Clamp_Loader"/>
</dbReference>
<comment type="caution">
    <text evidence="1">The sequence shown here is derived from an EMBL/GenBank/DDBJ whole genome shotgun (WGS) entry which is preliminary data.</text>
</comment>
<keyword evidence="2" id="KW-1185">Reference proteome</keyword>
<gene>
    <name evidence="1" type="ORF">GCM10017783_00450</name>
</gene>
<reference evidence="2" key="1">
    <citation type="journal article" date="2019" name="Int. J. Syst. Evol. Microbiol.">
        <title>The Global Catalogue of Microorganisms (GCM) 10K type strain sequencing project: providing services to taxonomists for standard genome sequencing and annotation.</title>
        <authorList>
            <consortium name="The Broad Institute Genomics Platform"/>
            <consortium name="The Broad Institute Genome Sequencing Center for Infectious Disease"/>
            <person name="Wu L."/>
            <person name="Ma J."/>
        </authorList>
    </citation>
    <scope>NUCLEOTIDE SEQUENCE [LARGE SCALE GENOMIC DNA]</scope>
    <source>
        <strain evidence="2">CGMCC 1.18439</strain>
    </source>
</reference>